<dbReference type="AlphaFoldDB" id="A0A377TMQ8"/>
<dbReference type="Proteomes" id="UP000254938">
    <property type="component" value="Unassembled WGS sequence"/>
</dbReference>
<evidence type="ECO:0000313" key="1">
    <source>
        <dbReference type="EMBL" id="STS80629.1"/>
    </source>
</evidence>
<name>A0A377TMQ8_KLEPN</name>
<reference evidence="1 2" key="1">
    <citation type="submission" date="2018-06" db="EMBL/GenBank/DDBJ databases">
        <authorList>
            <consortium name="Pathogen Informatics"/>
            <person name="Doyle S."/>
        </authorList>
    </citation>
    <scope>NUCLEOTIDE SEQUENCE [LARGE SCALE GENOMIC DNA]</scope>
    <source>
        <strain evidence="1 2">NCTC9140</strain>
    </source>
</reference>
<proteinExistence type="predicted"/>
<organism evidence="1 2">
    <name type="scientific">Klebsiella pneumoniae</name>
    <dbReference type="NCBI Taxonomy" id="573"/>
    <lineage>
        <taxon>Bacteria</taxon>
        <taxon>Pseudomonadati</taxon>
        <taxon>Pseudomonadota</taxon>
        <taxon>Gammaproteobacteria</taxon>
        <taxon>Enterobacterales</taxon>
        <taxon>Enterobacteriaceae</taxon>
        <taxon>Klebsiella/Raoultella group</taxon>
        <taxon>Klebsiella</taxon>
        <taxon>Klebsiella pneumoniae complex</taxon>
    </lineage>
</organism>
<dbReference type="EMBL" id="UGKQ01000007">
    <property type="protein sequence ID" value="STS80629.1"/>
    <property type="molecule type" value="Genomic_DNA"/>
</dbReference>
<evidence type="ECO:0000313" key="2">
    <source>
        <dbReference type="Proteomes" id="UP000254938"/>
    </source>
</evidence>
<sequence length="64" mass="6837">MLQAAGGVGAFIFQIQVDARKSGQRQTDQVRVGGALIVSVDFANGMFNPGAIHRDFLFVILCLA</sequence>
<protein>
    <submittedName>
        <fullName evidence="1">Uncharacterized protein</fullName>
    </submittedName>
</protein>
<accession>A0A377TMQ8</accession>
<gene>
    <name evidence="1" type="ORF">NCTC9140_02343</name>
</gene>